<protein>
    <submittedName>
        <fullName evidence="1">Uncharacterized protein</fullName>
    </submittedName>
</protein>
<dbReference type="OrthoDB" id="6492266at2"/>
<evidence type="ECO:0000313" key="1">
    <source>
        <dbReference type="EMBL" id="CNG18189.1"/>
    </source>
</evidence>
<dbReference type="RefSeq" id="WP_050074010.1">
    <property type="nucleotide sequence ID" value="NZ_CPZJ01000014.1"/>
</dbReference>
<reference evidence="1 2" key="1">
    <citation type="submission" date="2015-03" db="EMBL/GenBank/DDBJ databases">
        <authorList>
            <person name="Murphy D."/>
        </authorList>
    </citation>
    <scope>NUCLEOTIDE SEQUENCE [LARGE SCALE GENOMIC DNA]</scope>
    <source>
        <strain evidence="1 2">BR165/97</strain>
    </source>
</reference>
<accession>A0A0T9MJX8</accession>
<dbReference type="eggNOG" id="ENOG5033RNI">
    <property type="taxonomic scope" value="Bacteria"/>
</dbReference>
<gene>
    <name evidence="1" type="ORF">ERS008530_03142</name>
</gene>
<dbReference type="Proteomes" id="UP000038750">
    <property type="component" value="Unassembled WGS sequence"/>
</dbReference>
<dbReference type="AlphaFoldDB" id="A0A0T9MJX8"/>
<name>A0A0T9MJX8_YERIN</name>
<dbReference type="STRING" id="631.CH53_1759"/>
<proteinExistence type="predicted"/>
<organism evidence="1 2">
    <name type="scientific">Yersinia intermedia</name>
    <dbReference type="NCBI Taxonomy" id="631"/>
    <lineage>
        <taxon>Bacteria</taxon>
        <taxon>Pseudomonadati</taxon>
        <taxon>Pseudomonadota</taxon>
        <taxon>Gammaproteobacteria</taxon>
        <taxon>Enterobacterales</taxon>
        <taxon>Yersiniaceae</taxon>
        <taxon>Yersinia</taxon>
    </lineage>
</organism>
<dbReference type="EMBL" id="CPZJ01000014">
    <property type="protein sequence ID" value="CNG18189.1"/>
    <property type="molecule type" value="Genomic_DNA"/>
</dbReference>
<evidence type="ECO:0000313" key="2">
    <source>
        <dbReference type="Proteomes" id="UP000038750"/>
    </source>
</evidence>
<sequence>MKTEPLNPEKNLASFFLLDRAFVFHDQRCAPNNYTYGCFTPEIVHDDRGNKTSGFHLTTSPAGGLIILITPLVPLNTQAIQQYIQTHISHSGGNITLEQCTAKTAIFLRFQKPRGDSTYLVEFEGNSMSTTHSEGIELTEAIQGDAKRVFLATHTQFTVSTTVNARLNSDWRQFLILAFNTKTRTPEAIAQLLDKQITAGVVVLDEEFKNTPSPQTKETVRKNLVDLAASILSNTLANISHIDEIPTKVDYDFSYESSLPQSYELIDEQDIATLFSGFIANKLISYDSSPLPEPQRKQPDDPGKQHTCKVSLDFNASKFTIMSIELTWADKKAPMQWPNFPPLTITADSRVNEINIKVTFSDYSFINITRQWQADINLTVQDIGFHEVTFDARHLQSDFKTISGSANYVPDGQAKRATFNFSFSDQQWQTTWLLNTQSNSLNGRIEYHWQGKTSSFISRNYDSGVQQSASLRIELQYKK</sequence>